<keyword evidence="10" id="KW-1185">Reference proteome</keyword>
<name>H5XJL9_9PSEU</name>
<dbReference type="GO" id="GO:0009252">
    <property type="term" value="P:peptidoglycan biosynthetic process"/>
    <property type="evidence" value="ECO:0007669"/>
    <property type="project" value="UniProtKB-UniRule"/>
</dbReference>
<keyword evidence="1 7" id="KW-1003">Cell membrane</keyword>
<keyword evidence="5 7" id="KW-0456">Lyase</keyword>
<keyword evidence="4 7" id="KW-0472">Membrane</keyword>
<organism evidence="9 10">
    <name type="scientific">Saccharomonospora cyanea NA-134</name>
    <dbReference type="NCBI Taxonomy" id="882082"/>
    <lineage>
        <taxon>Bacteria</taxon>
        <taxon>Bacillati</taxon>
        <taxon>Actinomycetota</taxon>
        <taxon>Actinomycetes</taxon>
        <taxon>Pseudonocardiales</taxon>
        <taxon>Pseudonocardiaceae</taxon>
        <taxon>Saccharomonospora</taxon>
    </lineage>
</organism>
<evidence type="ECO:0000256" key="7">
    <source>
        <dbReference type="HAMAP-Rule" id="MF_02065"/>
    </source>
</evidence>
<dbReference type="InterPro" id="IPR003770">
    <property type="entry name" value="MLTG-like"/>
</dbReference>
<evidence type="ECO:0000256" key="6">
    <source>
        <dbReference type="ARBA" id="ARBA00023316"/>
    </source>
</evidence>
<dbReference type="Gene3D" id="3.30.1490.480">
    <property type="entry name" value="Endolytic murein transglycosylase"/>
    <property type="match status" value="1"/>
</dbReference>
<evidence type="ECO:0000256" key="4">
    <source>
        <dbReference type="ARBA" id="ARBA00023136"/>
    </source>
</evidence>
<evidence type="ECO:0000256" key="5">
    <source>
        <dbReference type="ARBA" id="ARBA00023239"/>
    </source>
</evidence>
<dbReference type="EMBL" id="CM001440">
    <property type="protein sequence ID" value="EHR60785.1"/>
    <property type="molecule type" value="Genomic_DNA"/>
</dbReference>
<keyword evidence="2 7" id="KW-0812">Transmembrane</keyword>
<dbReference type="PANTHER" id="PTHR30518">
    <property type="entry name" value="ENDOLYTIC MUREIN TRANSGLYCOSYLASE"/>
    <property type="match status" value="1"/>
</dbReference>
<dbReference type="GO" id="GO:0008932">
    <property type="term" value="F:lytic endotransglycosylase activity"/>
    <property type="evidence" value="ECO:0007669"/>
    <property type="project" value="UniProtKB-UniRule"/>
</dbReference>
<comment type="function">
    <text evidence="7">Functions as a peptidoglycan terminase that cleaves nascent peptidoglycan strands endolytically to terminate their elongation.</text>
</comment>
<accession>H5XJL9</accession>
<dbReference type="EC" id="4.2.2.29" evidence="7"/>
<evidence type="ECO:0000313" key="10">
    <source>
        <dbReference type="Proteomes" id="UP000002791"/>
    </source>
</evidence>
<evidence type="ECO:0000256" key="2">
    <source>
        <dbReference type="ARBA" id="ARBA00022692"/>
    </source>
</evidence>
<evidence type="ECO:0000256" key="8">
    <source>
        <dbReference type="SAM" id="MobiDB-lite"/>
    </source>
</evidence>
<keyword evidence="6 7" id="KW-0961">Cell wall biogenesis/degradation</keyword>
<sequence>MRRRRPTPNDGVPPDDNPTEILELHEPYDDLYDEEIEGDYRGYEDYEDYEDYDDYEDHEAGYGDRDADDGLRGGARGDLGERDRDRDRGELGDPDDSAEHDSGDDRAEPGFFDDSDDDELDTGREGRGRRLLKWVAALALLAVLGAGAFFGARELLGFGYDDYEGTGEKDVLLHVEEGDVTSVIASKLAELDVVASAEAFVKAGEDDERVLGIQPGYYQVKTKMSGEAAVQALVADEARVGHLQIRAGTKLFDVIQPDDSVTPGIYTLLEEASCARLNGEERCVSADELRETADSVDLAELGVPDWAVEAAESAPKGRKLEGLIAPGVYDVKPGGDAKALLSQVLEASATRMEAAGLPSAAGSTPYSPYQVLVIASIVEMEAVKADFSKVSSVIYNRLEADMRLEMDSTVNYPLKRPTLTTKGEERLKQTPWNTYSMKGLPETPIGSPSLEAIEAALEPEDTRYKYFVKCEKNGLSCFNEEYEDHLADRDDAQARGVY</sequence>
<feature type="compositionally biased region" description="Basic and acidic residues" evidence="8">
    <location>
        <begin position="78"/>
        <end position="108"/>
    </location>
</feature>
<dbReference type="RefSeq" id="WP_005455627.1">
    <property type="nucleotide sequence ID" value="NZ_CM001440.1"/>
</dbReference>
<dbReference type="AlphaFoldDB" id="H5XJL9"/>
<protein>
    <recommendedName>
        <fullName evidence="7">Endolytic murein transglycosylase</fullName>
        <ecNumber evidence="7">4.2.2.29</ecNumber>
    </recommendedName>
    <alternativeName>
        <fullName evidence="7">Peptidoglycan lytic transglycosylase</fullName>
    </alternativeName>
    <alternativeName>
        <fullName evidence="7">Peptidoglycan polymerization terminase</fullName>
    </alternativeName>
</protein>
<dbReference type="HOGENOM" id="CLU_025574_4_1_11"/>
<feature type="compositionally biased region" description="Acidic residues" evidence="8">
    <location>
        <begin position="45"/>
        <end position="57"/>
    </location>
</feature>
<comment type="subcellular location">
    <subcellularLocation>
        <location evidence="7">Cell membrane</location>
        <topology evidence="7">Single-pass membrane protein</topology>
    </subcellularLocation>
</comment>
<dbReference type="NCBIfam" id="TIGR00247">
    <property type="entry name" value="endolytic transglycosylase MltG"/>
    <property type="match status" value="1"/>
</dbReference>
<dbReference type="STRING" id="882082.SaccyDRAFT_1891"/>
<dbReference type="eggNOG" id="COG1559">
    <property type="taxonomic scope" value="Bacteria"/>
</dbReference>
<dbReference type="PANTHER" id="PTHR30518:SF2">
    <property type="entry name" value="ENDOLYTIC MUREIN TRANSGLYCOSYLASE"/>
    <property type="match status" value="1"/>
</dbReference>
<dbReference type="GO" id="GO:0005886">
    <property type="term" value="C:plasma membrane"/>
    <property type="evidence" value="ECO:0007669"/>
    <property type="project" value="UniProtKB-SubCell"/>
</dbReference>
<dbReference type="Pfam" id="PF02618">
    <property type="entry name" value="YceG"/>
    <property type="match status" value="1"/>
</dbReference>
<comment type="similarity">
    <text evidence="7">Belongs to the transglycosylase MltG family.</text>
</comment>
<feature type="region of interest" description="Disordered" evidence="8">
    <location>
        <begin position="1"/>
        <end position="123"/>
    </location>
</feature>
<evidence type="ECO:0000313" key="9">
    <source>
        <dbReference type="EMBL" id="EHR60785.1"/>
    </source>
</evidence>
<comment type="catalytic activity">
    <reaction evidence="7">
        <text>a peptidoglycan chain = a peptidoglycan chain with N-acetyl-1,6-anhydromuramyl-[peptide] at the reducing end + a peptidoglycan chain with N-acetylglucosamine at the non-reducing end.</text>
        <dbReference type="EC" id="4.2.2.29"/>
    </reaction>
</comment>
<evidence type="ECO:0000256" key="3">
    <source>
        <dbReference type="ARBA" id="ARBA00022989"/>
    </source>
</evidence>
<evidence type="ECO:0000256" key="1">
    <source>
        <dbReference type="ARBA" id="ARBA00022475"/>
    </source>
</evidence>
<feature type="transmembrane region" description="Helical" evidence="7">
    <location>
        <begin position="131"/>
        <end position="152"/>
    </location>
</feature>
<keyword evidence="3 7" id="KW-1133">Transmembrane helix</keyword>
<dbReference type="OrthoDB" id="9814591at2"/>
<dbReference type="GO" id="GO:0071555">
    <property type="term" value="P:cell wall organization"/>
    <property type="evidence" value="ECO:0007669"/>
    <property type="project" value="UniProtKB-KW"/>
</dbReference>
<dbReference type="Proteomes" id="UP000002791">
    <property type="component" value="Chromosome"/>
</dbReference>
<feature type="site" description="Important for catalytic activity" evidence="7">
    <location>
        <position position="381"/>
    </location>
</feature>
<gene>
    <name evidence="7" type="primary">mltG</name>
    <name evidence="9" type="ORF">SaccyDRAFT_1891</name>
</gene>
<feature type="compositionally biased region" description="Acidic residues" evidence="8">
    <location>
        <begin position="111"/>
        <end position="120"/>
    </location>
</feature>
<proteinExistence type="inferred from homology"/>
<dbReference type="HAMAP" id="MF_02065">
    <property type="entry name" value="MltG"/>
    <property type="match status" value="1"/>
</dbReference>
<reference evidence="9 10" key="1">
    <citation type="submission" date="2011-11" db="EMBL/GenBank/DDBJ databases">
        <title>The Noncontiguous Finished sequence of Saccharomonospora cyanea NA-134.</title>
        <authorList>
            <consortium name="US DOE Joint Genome Institute"/>
            <person name="Lucas S."/>
            <person name="Han J."/>
            <person name="Lapidus A."/>
            <person name="Cheng J.-F."/>
            <person name="Goodwin L."/>
            <person name="Pitluck S."/>
            <person name="Peters L."/>
            <person name="Ovchinnikova G."/>
            <person name="Lu M."/>
            <person name="Detter J.C."/>
            <person name="Han C."/>
            <person name="Tapia R."/>
            <person name="Land M."/>
            <person name="Hauser L."/>
            <person name="Kyrpides N."/>
            <person name="Ivanova N."/>
            <person name="Pagani I."/>
            <person name="Brambilla E.-M."/>
            <person name="Klenk H.-P."/>
            <person name="Woyke T."/>
        </authorList>
    </citation>
    <scope>NUCLEOTIDE SEQUENCE [LARGE SCALE GENOMIC DNA]</scope>
    <source>
        <strain evidence="9 10">NA-134</strain>
    </source>
</reference>
<feature type="compositionally biased region" description="Basic and acidic residues" evidence="8">
    <location>
        <begin position="58"/>
        <end position="71"/>
    </location>
</feature>